<protein>
    <recommendedName>
        <fullName evidence="1">DUF2090 domain-containing protein</fullName>
    </recommendedName>
</protein>
<dbReference type="EMBL" id="AP019514">
    <property type="protein sequence ID" value="BBI64750.1"/>
    <property type="molecule type" value="Genomic_DNA"/>
</dbReference>
<gene>
    <name evidence="2" type="ORF">HSBAA_60560</name>
</gene>
<evidence type="ECO:0000259" key="1">
    <source>
        <dbReference type="Pfam" id="PF09863"/>
    </source>
</evidence>
<reference evidence="2 3" key="1">
    <citation type="journal article" date="2019" name="Microbiol. Resour. Announc.">
        <title>Complete Genome Sequence of Halomonas sulfidaeris Strain Esulfide1 Isolated from a Metal Sulfide Rock at a Depth of 2,200 Meters, Obtained Using Nanopore Sequencing.</title>
        <authorList>
            <person name="Saito M."/>
            <person name="Nishigata A."/>
            <person name="Galipon J."/>
            <person name="Arakawa K."/>
        </authorList>
    </citation>
    <scope>NUCLEOTIDE SEQUENCE [LARGE SCALE GENOMIC DNA]</scope>
    <source>
        <strain evidence="2 3">ATCC BAA-803</strain>
    </source>
</reference>
<dbReference type="KEGG" id="hsr:HSBAA_60560"/>
<proteinExistence type="predicted"/>
<evidence type="ECO:0000313" key="3">
    <source>
        <dbReference type="Proteomes" id="UP000320231"/>
    </source>
</evidence>
<feature type="domain" description="DUF2090" evidence="1">
    <location>
        <begin position="2"/>
        <end position="62"/>
    </location>
</feature>
<dbReference type="Proteomes" id="UP000320231">
    <property type="component" value="Chromosome"/>
</dbReference>
<name>A0A455UEX0_9GAMM</name>
<dbReference type="Pfam" id="PF09863">
    <property type="entry name" value="DUF2090"/>
    <property type="match status" value="1"/>
</dbReference>
<dbReference type="InterPro" id="IPR018659">
    <property type="entry name" value="DUF2090"/>
</dbReference>
<sequence>MDDMKRGFEAAANHACCKGFTVGRTLFASASRDWLAGRIDDARLVERVAQNYAELIKAWRQLRQAQPQMLSHTEEA</sequence>
<dbReference type="AlphaFoldDB" id="A0A455UEX0"/>
<evidence type="ECO:0000313" key="2">
    <source>
        <dbReference type="EMBL" id="BBI64750.1"/>
    </source>
</evidence>
<dbReference type="InterPro" id="IPR013785">
    <property type="entry name" value="Aldolase_TIM"/>
</dbReference>
<organism evidence="2 3">
    <name type="scientific">Vreelandella sulfidaeris</name>
    <dbReference type="NCBI Taxonomy" id="115553"/>
    <lineage>
        <taxon>Bacteria</taxon>
        <taxon>Pseudomonadati</taxon>
        <taxon>Pseudomonadota</taxon>
        <taxon>Gammaproteobacteria</taxon>
        <taxon>Oceanospirillales</taxon>
        <taxon>Halomonadaceae</taxon>
        <taxon>Vreelandella</taxon>
    </lineage>
</organism>
<accession>A0A455UEX0</accession>
<dbReference type="Gene3D" id="3.20.20.70">
    <property type="entry name" value="Aldolase class I"/>
    <property type="match status" value="1"/>
</dbReference>